<gene>
    <name evidence="1" type="primary">Acey_s0528.g2979</name>
    <name evidence="1" type="ORF">Y032_0528g2979</name>
</gene>
<proteinExistence type="predicted"/>
<comment type="caution">
    <text evidence="1">The sequence shown here is derived from an EMBL/GenBank/DDBJ whole genome shotgun (WGS) entry which is preliminary data.</text>
</comment>
<dbReference type="AlphaFoldDB" id="A0A016WU33"/>
<protein>
    <submittedName>
        <fullName evidence="1">Uncharacterized protein</fullName>
    </submittedName>
</protein>
<dbReference type="Proteomes" id="UP000024635">
    <property type="component" value="Unassembled WGS sequence"/>
</dbReference>
<name>A0A016WU33_9BILA</name>
<dbReference type="EMBL" id="JARK01000128">
    <property type="protein sequence ID" value="EYC42523.1"/>
    <property type="molecule type" value="Genomic_DNA"/>
</dbReference>
<evidence type="ECO:0000313" key="1">
    <source>
        <dbReference type="EMBL" id="EYC42523.1"/>
    </source>
</evidence>
<organism evidence="1 2">
    <name type="scientific">Ancylostoma ceylanicum</name>
    <dbReference type="NCBI Taxonomy" id="53326"/>
    <lineage>
        <taxon>Eukaryota</taxon>
        <taxon>Metazoa</taxon>
        <taxon>Ecdysozoa</taxon>
        <taxon>Nematoda</taxon>
        <taxon>Chromadorea</taxon>
        <taxon>Rhabditida</taxon>
        <taxon>Rhabditina</taxon>
        <taxon>Rhabditomorpha</taxon>
        <taxon>Strongyloidea</taxon>
        <taxon>Ancylostomatidae</taxon>
        <taxon>Ancylostomatinae</taxon>
        <taxon>Ancylostoma</taxon>
    </lineage>
</organism>
<accession>A0A016WU33</accession>
<reference evidence="2" key="1">
    <citation type="journal article" date="2015" name="Nat. Genet.">
        <title>The genome and transcriptome of the zoonotic hookworm Ancylostoma ceylanicum identify infection-specific gene families.</title>
        <authorList>
            <person name="Schwarz E.M."/>
            <person name="Hu Y."/>
            <person name="Antoshechkin I."/>
            <person name="Miller M.M."/>
            <person name="Sternberg P.W."/>
            <person name="Aroian R.V."/>
        </authorList>
    </citation>
    <scope>NUCLEOTIDE SEQUENCE</scope>
    <source>
        <strain evidence="2">HY135</strain>
    </source>
</reference>
<evidence type="ECO:0000313" key="2">
    <source>
        <dbReference type="Proteomes" id="UP000024635"/>
    </source>
</evidence>
<keyword evidence="2" id="KW-1185">Reference proteome</keyword>
<sequence>MVTWIAGKRGCSAGNRGRLWIADRCGGLVGADSLYFNCLHIHIQFSHSCPTLLFVITCPKRWWDVCEHTYSERRWWWSFRSVEKHATRPRCLSRSPLRSIKLWGFLDSHKLKK</sequence>